<dbReference type="InterPro" id="IPR039537">
    <property type="entry name" value="Retrotran_Ty1/copia-like"/>
</dbReference>
<evidence type="ECO:0000256" key="3">
    <source>
        <dbReference type="ARBA" id="ARBA00022801"/>
    </source>
</evidence>
<dbReference type="SUPFAM" id="SSF53098">
    <property type="entry name" value="Ribonuclease H-like"/>
    <property type="match status" value="1"/>
</dbReference>
<dbReference type="GO" id="GO:0003676">
    <property type="term" value="F:nucleic acid binding"/>
    <property type="evidence" value="ECO:0007669"/>
    <property type="project" value="InterPro"/>
</dbReference>
<dbReference type="InterPro" id="IPR025724">
    <property type="entry name" value="GAG-pre-integrase_dom"/>
</dbReference>
<dbReference type="Pfam" id="PF00665">
    <property type="entry name" value="rve"/>
    <property type="match status" value="1"/>
</dbReference>
<feature type="compositionally biased region" description="Low complexity" evidence="4">
    <location>
        <begin position="547"/>
        <end position="558"/>
    </location>
</feature>
<evidence type="ECO:0000256" key="4">
    <source>
        <dbReference type="SAM" id="MobiDB-lite"/>
    </source>
</evidence>
<dbReference type="InterPro" id="IPR012337">
    <property type="entry name" value="RNaseH-like_sf"/>
</dbReference>
<feature type="region of interest" description="Disordered" evidence="4">
    <location>
        <begin position="514"/>
        <end position="565"/>
    </location>
</feature>
<sequence length="892" mass="99980">MGSDPNSNTQQKNNHSAFVAAPELLESETWFADSGASNHITSDSASMTQKQEYGGKEKVTVGNGTQLSISHLSNGILYTDSGQQLVLKEMLLVPEIAKNLLSVSKLTHDNNVLMEFYSDCCVVKDKLTKKVLLQGMLRDGLYQLQAPQFKTTTQSTSQIESNKVKSHSFSGVVVKSKSSRNQSKILESLVSKSDVWDRRLGHPSPRVLSQVLNSCQVKISKNEMLHFCDACQFGKSHALPFKNSNSKATNVLDLVHSDLWGPSPVMSNNGFRIYIHFIDDCTRYTWIYPLKTKAEASEAFLQFKVFAETQLERKIKRLRTDLGGEYQALQNIVIENGIDFHHSCPHTSAQNGRAKRKHRHVVEMGLTLLAQAHMPLKYWWETFQTAVYLINRLPTPILENKSPFETLYIKEPDYAFLKVFGFACFPCIRPYQAHKFQFHSLKYVNLGYSESHKGYRCLTPTGKIYISRNVVFNELEFPFKLGFLNNYQQEKPVIIHSSSWSVLPSFTLPTGTSTTALTPSLGTPEESPSTPTHSQVRYQDPAPFDLSPASVSGPSVSGNERGNAADIAEPDSFHLHSGEMHTTSDSPIPAPPPTGDHMVTRAKEGIFKPRVFMGQTAWKLVTKVPCSVEEALSHPGWNKAMQLTGNNNNRLKSSITELNKKFALKDLSSLHYFLGLEAYRDDTRLYLTQTKYIEDLLQRTNFTNIKPCPTPATAGKPMSLSDADQPLHITGYSDADWACCPDDRKSIAGYCVYFGNTLVLWSSKKQPVVARSSTESEYRALAHVAAEISWIESLLKELGLQTPTAVTWCDNMGANALASNPVFHARNKHIEIDIHFIRDKVLNKELDIRYIPSSDQVADCLTKRLSSSRFHFLIDKLGVMNSPLHLRGDVKK</sequence>
<dbReference type="Pfam" id="PF22936">
    <property type="entry name" value="Pol_BBD"/>
    <property type="match status" value="1"/>
</dbReference>
<evidence type="ECO:0000313" key="6">
    <source>
        <dbReference type="EnsemblPlants" id="cds.evm.model.09.1035"/>
    </source>
</evidence>
<dbReference type="OMA" id="ASHAINC"/>
<keyword evidence="7" id="KW-1185">Reference proteome</keyword>
<dbReference type="GO" id="GO:0046872">
    <property type="term" value="F:metal ion binding"/>
    <property type="evidence" value="ECO:0007669"/>
    <property type="project" value="UniProtKB-KW"/>
</dbReference>
<dbReference type="Gene3D" id="3.30.420.10">
    <property type="entry name" value="Ribonuclease H-like superfamily/Ribonuclease H"/>
    <property type="match status" value="1"/>
</dbReference>
<keyword evidence="1" id="KW-0645">Protease</keyword>
<proteinExistence type="predicted"/>
<dbReference type="Pfam" id="PF25597">
    <property type="entry name" value="SH3_retrovirus"/>
    <property type="match status" value="1"/>
</dbReference>
<evidence type="ECO:0000259" key="5">
    <source>
        <dbReference type="PROSITE" id="PS50994"/>
    </source>
</evidence>
<dbReference type="GO" id="GO:0015074">
    <property type="term" value="P:DNA integration"/>
    <property type="evidence" value="ECO:0007669"/>
    <property type="project" value="InterPro"/>
</dbReference>
<keyword evidence="3" id="KW-0378">Hydrolase</keyword>
<dbReference type="EnsemblPlants" id="evm.model.09.1035">
    <property type="protein sequence ID" value="cds.evm.model.09.1035"/>
    <property type="gene ID" value="evm.TU.09.1035"/>
</dbReference>
<dbReference type="InterPro" id="IPR057670">
    <property type="entry name" value="SH3_retrovirus"/>
</dbReference>
<protein>
    <recommendedName>
        <fullName evidence="5">Integrase catalytic domain-containing protein</fullName>
    </recommendedName>
</protein>
<dbReference type="InterPro" id="IPR013103">
    <property type="entry name" value="RVT_2"/>
</dbReference>
<dbReference type="PANTHER" id="PTHR42648:SF26">
    <property type="entry name" value="INTEGRASE CATALYTIC DOMAIN-CONTAINING PROTEIN"/>
    <property type="match status" value="1"/>
</dbReference>
<dbReference type="AlphaFoldDB" id="A0A803QD60"/>
<dbReference type="Gramene" id="evm.model.09.1035">
    <property type="protein sequence ID" value="cds.evm.model.09.1035"/>
    <property type="gene ID" value="evm.TU.09.1035"/>
</dbReference>
<dbReference type="Pfam" id="PF07727">
    <property type="entry name" value="RVT_2"/>
    <property type="match status" value="1"/>
</dbReference>
<dbReference type="GO" id="GO:0006508">
    <property type="term" value="P:proteolysis"/>
    <property type="evidence" value="ECO:0007669"/>
    <property type="project" value="UniProtKB-KW"/>
</dbReference>
<accession>A0A803QD60</accession>
<name>A0A803QD60_CANSA</name>
<dbReference type="PANTHER" id="PTHR42648">
    <property type="entry name" value="TRANSPOSASE, PUTATIVE-RELATED"/>
    <property type="match status" value="1"/>
</dbReference>
<dbReference type="Pfam" id="PF13976">
    <property type="entry name" value="gag_pre-integrs"/>
    <property type="match status" value="1"/>
</dbReference>
<feature type="domain" description="Integrase catalytic" evidence="5">
    <location>
        <begin position="236"/>
        <end position="411"/>
    </location>
</feature>
<feature type="compositionally biased region" description="Low complexity" evidence="4">
    <location>
        <begin position="514"/>
        <end position="524"/>
    </location>
</feature>
<dbReference type="PROSITE" id="PS50994">
    <property type="entry name" value="INTEGRASE"/>
    <property type="match status" value="1"/>
</dbReference>
<evidence type="ECO:0000313" key="7">
    <source>
        <dbReference type="Proteomes" id="UP000596661"/>
    </source>
</evidence>
<feature type="compositionally biased region" description="Polar residues" evidence="4">
    <location>
        <begin position="526"/>
        <end position="537"/>
    </location>
</feature>
<reference evidence="6" key="2">
    <citation type="submission" date="2021-03" db="UniProtKB">
        <authorList>
            <consortium name="EnsemblPlants"/>
        </authorList>
    </citation>
    <scope>IDENTIFICATION</scope>
</reference>
<evidence type="ECO:0000256" key="1">
    <source>
        <dbReference type="ARBA" id="ARBA00022670"/>
    </source>
</evidence>
<dbReference type="EMBL" id="UZAU01000750">
    <property type="status" value="NOT_ANNOTATED_CDS"/>
    <property type="molecule type" value="Genomic_DNA"/>
</dbReference>
<dbReference type="CDD" id="cd09272">
    <property type="entry name" value="RNase_HI_RT_Ty1"/>
    <property type="match status" value="1"/>
</dbReference>
<dbReference type="Proteomes" id="UP000596661">
    <property type="component" value="Chromosome 9"/>
</dbReference>
<dbReference type="InterPro" id="IPR036397">
    <property type="entry name" value="RNaseH_sf"/>
</dbReference>
<dbReference type="GO" id="GO:0008233">
    <property type="term" value="F:peptidase activity"/>
    <property type="evidence" value="ECO:0007669"/>
    <property type="project" value="UniProtKB-KW"/>
</dbReference>
<dbReference type="InterPro" id="IPR054722">
    <property type="entry name" value="PolX-like_BBD"/>
</dbReference>
<evidence type="ECO:0000256" key="2">
    <source>
        <dbReference type="ARBA" id="ARBA00022723"/>
    </source>
</evidence>
<dbReference type="InterPro" id="IPR001584">
    <property type="entry name" value="Integrase_cat-core"/>
</dbReference>
<reference evidence="6" key="1">
    <citation type="submission" date="2018-11" db="EMBL/GenBank/DDBJ databases">
        <authorList>
            <person name="Grassa J C."/>
        </authorList>
    </citation>
    <scope>NUCLEOTIDE SEQUENCE [LARGE SCALE GENOMIC DNA]</scope>
</reference>
<organism evidence="6 7">
    <name type="scientific">Cannabis sativa</name>
    <name type="common">Hemp</name>
    <name type="synonym">Marijuana</name>
    <dbReference type="NCBI Taxonomy" id="3483"/>
    <lineage>
        <taxon>Eukaryota</taxon>
        <taxon>Viridiplantae</taxon>
        <taxon>Streptophyta</taxon>
        <taxon>Embryophyta</taxon>
        <taxon>Tracheophyta</taxon>
        <taxon>Spermatophyta</taxon>
        <taxon>Magnoliopsida</taxon>
        <taxon>eudicotyledons</taxon>
        <taxon>Gunneridae</taxon>
        <taxon>Pentapetalae</taxon>
        <taxon>rosids</taxon>
        <taxon>fabids</taxon>
        <taxon>Rosales</taxon>
        <taxon>Cannabaceae</taxon>
        <taxon>Cannabis</taxon>
    </lineage>
</organism>
<keyword evidence="2" id="KW-0479">Metal-binding</keyword>